<dbReference type="GeneID" id="20661893"/>
<dbReference type="Pfam" id="PF05699">
    <property type="entry name" value="Dimer_Tnp_hAT"/>
    <property type="match status" value="1"/>
</dbReference>
<evidence type="ECO:0000313" key="3">
    <source>
        <dbReference type="Proteomes" id="UP000002640"/>
    </source>
</evidence>
<accession>G5AGF2</accession>
<reference evidence="2 3" key="1">
    <citation type="journal article" date="2006" name="Science">
        <title>Phytophthora genome sequences uncover evolutionary origins and mechanisms of pathogenesis.</title>
        <authorList>
            <person name="Tyler B.M."/>
            <person name="Tripathy S."/>
            <person name="Zhang X."/>
            <person name="Dehal P."/>
            <person name="Jiang R.H."/>
            <person name="Aerts A."/>
            <person name="Arredondo F.D."/>
            <person name="Baxter L."/>
            <person name="Bensasson D."/>
            <person name="Beynon J.L."/>
            <person name="Chapman J."/>
            <person name="Damasceno C.M."/>
            <person name="Dorrance A.E."/>
            <person name="Dou D."/>
            <person name="Dickerman A.W."/>
            <person name="Dubchak I.L."/>
            <person name="Garbelotto M."/>
            <person name="Gijzen M."/>
            <person name="Gordon S.G."/>
            <person name="Govers F."/>
            <person name="Grunwald N.J."/>
            <person name="Huang W."/>
            <person name="Ivors K.L."/>
            <person name="Jones R.W."/>
            <person name="Kamoun S."/>
            <person name="Krampis K."/>
            <person name="Lamour K.H."/>
            <person name="Lee M.K."/>
            <person name="McDonald W.H."/>
            <person name="Medina M."/>
            <person name="Meijer H.J."/>
            <person name="Nordberg E.K."/>
            <person name="Maclean D.J."/>
            <person name="Ospina-Giraldo M.D."/>
            <person name="Morris P.F."/>
            <person name="Phuntumart V."/>
            <person name="Putnam N.H."/>
            <person name="Rash S."/>
            <person name="Rose J.K."/>
            <person name="Sakihama Y."/>
            <person name="Salamov A.A."/>
            <person name="Savidor A."/>
            <person name="Scheuring C.F."/>
            <person name="Smith B.M."/>
            <person name="Sobral B.W."/>
            <person name="Terry A."/>
            <person name="Torto-Alalibo T.A."/>
            <person name="Win J."/>
            <person name="Xu Z."/>
            <person name="Zhang H."/>
            <person name="Grigoriev I.V."/>
            <person name="Rokhsar D.S."/>
            <person name="Boore J.L."/>
        </authorList>
    </citation>
    <scope>NUCLEOTIDE SEQUENCE [LARGE SCALE GENOMIC DNA]</scope>
    <source>
        <strain evidence="2 3">P6497</strain>
    </source>
</reference>
<feature type="domain" description="HAT C-terminal dimerisation" evidence="1">
    <location>
        <begin position="70"/>
        <end position="135"/>
    </location>
</feature>
<dbReference type="EMBL" id="JH159166">
    <property type="protein sequence ID" value="EGZ05392.1"/>
    <property type="molecule type" value="Genomic_DNA"/>
</dbReference>
<gene>
    <name evidence="2" type="ORF">PHYSODRAFT_533640</name>
</gene>
<dbReference type="InParanoid" id="G5AGF2"/>
<dbReference type="Proteomes" id="UP000002640">
    <property type="component" value="Unassembled WGS sequence"/>
</dbReference>
<sequence length="163" mass="18405">MSIAFLLDPSTDIDDFVGADDEKVDDQVCEMARRCGLFTPTVGAPAFTAEVLAFKSKKRRGGKAMREKYSMSSPRDYWEGKKSERYPLLQKIAQIVFAIPTSSAASERAWSIFDHIHSKRRNRLSVAKVEMLAYVYINYGTIRSDSMDLARHQSRPESVDADS</sequence>
<proteinExistence type="predicted"/>
<dbReference type="OMA" id="KKSERYP"/>
<dbReference type="GO" id="GO:0046983">
    <property type="term" value="F:protein dimerization activity"/>
    <property type="evidence" value="ECO:0007669"/>
    <property type="project" value="InterPro"/>
</dbReference>
<dbReference type="RefSeq" id="XP_009538923.1">
    <property type="nucleotide sequence ID" value="XM_009540628.1"/>
</dbReference>
<keyword evidence="3" id="KW-1185">Reference proteome</keyword>
<evidence type="ECO:0000259" key="1">
    <source>
        <dbReference type="Pfam" id="PF05699"/>
    </source>
</evidence>
<dbReference type="InterPro" id="IPR008906">
    <property type="entry name" value="HATC_C_dom"/>
</dbReference>
<protein>
    <recommendedName>
        <fullName evidence="1">HAT C-terminal dimerisation domain-containing protein</fullName>
    </recommendedName>
</protein>
<organism evidence="2 3">
    <name type="scientific">Phytophthora sojae (strain P6497)</name>
    <name type="common">Soybean stem and root rot agent</name>
    <name type="synonym">Phytophthora megasperma f. sp. glycines</name>
    <dbReference type="NCBI Taxonomy" id="1094619"/>
    <lineage>
        <taxon>Eukaryota</taxon>
        <taxon>Sar</taxon>
        <taxon>Stramenopiles</taxon>
        <taxon>Oomycota</taxon>
        <taxon>Peronosporomycetes</taxon>
        <taxon>Peronosporales</taxon>
        <taxon>Peronosporaceae</taxon>
        <taxon>Phytophthora</taxon>
    </lineage>
</organism>
<dbReference type="STRING" id="1094619.G5AGF2"/>
<evidence type="ECO:0000313" key="2">
    <source>
        <dbReference type="EMBL" id="EGZ05392.1"/>
    </source>
</evidence>
<dbReference type="InterPro" id="IPR012337">
    <property type="entry name" value="RNaseH-like_sf"/>
</dbReference>
<dbReference type="KEGG" id="psoj:PHYSODRAFT_533640"/>
<dbReference type="AlphaFoldDB" id="G5AGF2"/>
<name>G5AGF2_PHYSP</name>
<dbReference type="SUPFAM" id="SSF53098">
    <property type="entry name" value="Ribonuclease H-like"/>
    <property type="match status" value="1"/>
</dbReference>